<accession>A0A179G3Z0</accession>
<proteinExistence type="predicted"/>
<dbReference type="RefSeq" id="XP_018148261.1">
    <property type="nucleotide sequence ID" value="XM_018290501.1"/>
</dbReference>
<keyword evidence="3" id="KW-1015">Disulfide bond</keyword>
<comment type="subcellular location">
    <subcellularLocation>
        <location evidence="1">Secreted</location>
    </subcellularLocation>
</comment>
<dbReference type="KEGG" id="pchm:VFPPC_12724"/>
<gene>
    <name evidence="5" type="ORF">VFPPC_12724</name>
</gene>
<keyword evidence="4" id="KW-0732">Signal</keyword>
<evidence type="ECO:0000256" key="1">
    <source>
        <dbReference type="ARBA" id="ARBA00004613"/>
    </source>
</evidence>
<dbReference type="InterPro" id="IPR009415">
    <property type="entry name" value="Omega-atracotox"/>
</dbReference>
<dbReference type="GO" id="GO:0006952">
    <property type="term" value="P:defense response"/>
    <property type="evidence" value="ECO:0007669"/>
    <property type="project" value="InterPro"/>
</dbReference>
<name>A0A179G3Z0_METCM</name>
<evidence type="ECO:0000256" key="4">
    <source>
        <dbReference type="SAM" id="SignalP"/>
    </source>
</evidence>
<reference evidence="5 6" key="1">
    <citation type="journal article" date="2016" name="PLoS Pathog.">
        <title>Biosynthesis of antibiotic leucinostatins in bio-control fungus Purpureocillium lilacinum and their inhibition on phytophthora revealed by genome mining.</title>
        <authorList>
            <person name="Wang G."/>
            <person name="Liu Z."/>
            <person name="Lin R."/>
            <person name="Li E."/>
            <person name="Mao Z."/>
            <person name="Ling J."/>
            <person name="Yang Y."/>
            <person name="Yin W.B."/>
            <person name="Xie B."/>
        </authorList>
    </citation>
    <scope>NUCLEOTIDE SEQUENCE [LARGE SCALE GENOMIC DNA]</scope>
    <source>
        <strain evidence="5">170</strain>
    </source>
</reference>
<keyword evidence="2" id="KW-0964">Secreted</keyword>
<dbReference type="GeneID" id="28854495"/>
<dbReference type="GO" id="GO:0019855">
    <property type="term" value="F:calcium channel inhibitor activity"/>
    <property type="evidence" value="ECO:0007669"/>
    <property type="project" value="InterPro"/>
</dbReference>
<evidence type="ECO:0000313" key="5">
    <source>
        <dbReference type="EMBL" id="OAQ72178.1"/>
    </source>
</evidence>
<comment type="caution">
    <text evidence="5">The sequence shown here is derived from an EMBL/GenBank/DDBJ whole genome shotgun (WGS) entry which is preliminary data.</text>
</comment>
<feature type="chain" id="PRO_5008102320" evidence="4">
    <location>
        <begin position="20"/>
        <end position="66"/>
    </location>
</feature>
<organism evidence="5 6">
    <name type="scientific">Pochonia chlamydosporia 170</name>
    <dbReference type="NCBI Taxonomy" id="1380566"/>
    <lineage>
        <taxon>Eukaryota</taxon>
        <taxon>Fungi</taxon>
        <taxon>Dikarya</taxon>
        <taxon>Ascomycota</taxon>
        <taxon>Pezizomycotina</taxon>
        <taxon>Sordariomycetes</taxon>
        <taxon>Hypocreomycetidae</taxon>
        <taxon>Hypocreales</taxon>
        <taxon>Clavicipitaceae</taxon>
        <taxon>Pochonia</taxon>
    </lineage>
</organism>
<keyword evidence="6" id="KW-1185">Reference proteome</keyword>
<sequence>MRFITYLVTISLGAMSVLAESKARPRCAAEGRPCNFSGNPDLTCCSGLTCKWEKNELGNSVQRCRK</sequence>
<dbReference type="Pfam" id="PF06357">
    <property type="entry name" value="Omega-toxin"/>
    <property type="match status" value="1"/>
</dbReference>
<evidence type="ECO:0000256" key="2">
    <source>
        <dbReference type="ARBA" id="ARBA00022525"/>
    </source>
</evidence>
<dbReference type="Proteomes" id="UP000078397">
    <property type="component" value="Unassembled WGS sequence"/>
</dbReference>
<evidence type="ECO:0000313" key="6">
    <source>
        <dbReference type="Proteomes" id="UP000078397"/>
    </source>
</evidence>
<dbReference type="AlphaFoldDB" id="A0A179G3Z0"/>
<dbReference type="EMBL" id="LSBJ02000001">
    <property type="protein sequence ID" value="OAQ72178.1"/>
    <property type="molecule type" value="Genomic_DNA"/>
</dbReference>
<dbReference type="GO" id="GO:0005576">
    <property type="term" value="C:extracellular region"/>
    <property type="evidence" value="ECO:0007669"/>
    <property type="project" value="UniProtKB-SubCell"/>
</dbReference>
<feature type="signal peptide" evidence="4">
    <location>
        <begin position="1"/>
        <end position="19"/>
    </location>
</feature>
<protein>
    <submittedName>
        <fullName evidence="5">Omega-atracotoxin domain-containing protein</fullName>
    </submittedName>
</protein>
<evidence type="ECO:0000256" key="3">
    <source>
        <dbReference type="ARBA" id="ARBA00023157"/>
    </source>
</evidence>